<dbReference type="SUPFAM" id="SSF48008">
    <property type="entry name" value="GntR ligand-binding domain-like"/>
    <property type="match status" value="1"/>
</dbReference>
<organism evidence="5 6">
    <name type="scientific">Desulfitobacterium chlororespirans DSM 11544</name>
    <dbReference type="NCBI Taxonomy" id="1121395"/>
    <lineage>
        <taxon>Bacteria</taxon>
        <taxon>Bacillati</taxon>
        <taxon>Bacillota</taxon>
        <taxon>Clostridia</taxon>
        <taxon>Eubacteriales</taxon>
        <taxon>Desulfitobacteriaceae</taxon>
        <taxon>Desulfitobacterium</taxon>
    </lineage>
</organism>
<evidence type="ECO:0000313" key="5">
    <source>
        <dbReference type="EMBL" id="SHN88075.1"/>
    </source>
</evidence>
<dbReference type="Proteomes" id="UP000184010">
    <property type="component" value="Unassembled WGS sequence"/>
</dbReference>
<dbReference type="InterPro" id="IPR036388">
    <property type="entry name" value="WH-like_DNA-bd_sf"/>
</dbReference>
<dbReference type="Pfam" id="PF00392">
    <property type="entry name" value="GntR"/>
    <property type="match status" value="1"/>
</dbReference>
<dbReference type="GO" id="GO:0003677">
    <property type="term" value="F:DNA binding"/>
    <property type="evidence" value="ECO:0007669"/>
    <property type="project" value="UniProtKB-KW"/>
</dbReference>
<sequence>MYNFFKDGNARVNKLKSKSFIALLPWEVVLYITREYCKGGIVVFEPVKTHGNLSEEIVKQVVQSISNGELKPGDKLPAEREMCNVFSVSRTVVRDALKTLAGLGMVTIRHGLGAYVNEVDEQVEDVSRLAALLQITQGTFDEIFQVRVILEGYAALWCAQNADDKDIAELGKIVKRGKELGSASGGKLALLDAEFHLKIAEASGNKVLKRLMINILDLTGEIRDSSFKIPGRQYLSVLEHEAIYEAIKQRDPDLAFQEMIKHIEAVKEDIRSSAQVKEDIGK</sequence>
<dbReference type="SMART" id="SM00895">
    <property type="entry name" value="FCD"/>
    <property type="match status" value="1"/>
</dbReference>
<proteinExistence type="predicted"/>
<dbReference type="PRINTS" id="PR00035">
    <property type="entry name" value="HTHGNTR"/>
</dbReference>
<accession>A0A1M7UYQ6</accession>
<name>A0A1M7UYQ6_9FIRM</name>
<dbReference type="Pfam" id="PF07729">
    <property type="entry name" value="FCD"/>
    <property type="match status" value="1"/>
</dbReference>
<dbReference type="PROSITE" id="PS50949">
    <property type="entry name" value="HTH_GNTR"/>
    <property type="match status" value="1"/>
</dbReference>
<dbReference type="InterPro" id="IPR008920">
    <property type="entry name" value="TF_FadR/GntR_C"/>
</dbReference>
<dbReference type="Gene3D" id="1.10.10.10">
    <property type="entry name" value="Winged helix-like DNA-binding domain superfamily/Winged helix DNA-binding domain"/>
    <property type="match status" value="1"/>
</dbReference>
<reference evidence="6" key="1">
    <citation type="submission" date="2016-12" db="EMBL/GenBank/DDBJ databases">
        <authorList>
            <person name="Varghese N."/>
            <person name="Submissions S."/>
        </authorList>
    </citation>
    <scope>NUCLEOTIDE SEQUENCE [LARGE SCALE GENOMIC DNA]</scope>
    <source>
        <strain evidence="6">DSM 11544</strain>
    </source>
</reference>
<gene>
    <name evidence="5" type="ORF">SAMN02745215_05135</name>
</gene>
<keyword evidence="1" id="KW-0805">Transcription regulation</keyword>
<evidence type="ECO:0000256" key="3">
    <source>
        <dbReference type="ARBA" id="ARBA00023163"/>
    </source>
</evidence>
<dbReference type="CDD" id="cd07377">
    <property type="entry name" value="WHTH_GntR"/>
    <property type="match status" value="1"/>
</dbReference>
<dbReference type="STRING" id="1121395.SAMN02745215_05135"/>
<dbReference type="EMBL" id="FRDN01000022">
    <property type="protein sequence ID" value="SHN88075.1"/>
    <property type="molecule type" value="Genomic_DNA"/>
</dbReference>
<dbReference type="PANTHER" id="PTHR43537:SF5">
    <property type="entry name" value="UXU OPERON TRANSCRIPTIONAL REGULATOR"/>
    <property type="match status" value="1"/>
</dbReference>
<keyword evidence="2" id="KW-0238">DNA-binding</keyword>
<dbReference type="InterPro" id="IPR036390">
    <property type="entry name" value="WH_DNA-bd_sf"/>
</dbReference>
<dbReference type="PANTHER" id="PTHR43537">
    <property type="entry name" value="TRANSCRIPTIONAL REGULATOR, GNTR FAMILY"/>
    <property type="match status" value="1"/>
</dbReference>
<dbReference type="SMART" id="SM00345">
    <property type="entry name" value="HTH_GNTR"/>
    <property type="match status" value="1"/>
</dbReference>
<dbReference type="AlphaFoldDB" id="A0A1M7UYQ6"/>
<dbReference type="Gene3D" id="1.20.120.530">
    <property type="entry name" value="GntR ligand-binding domain-like"/>
    <property type="match status" value="1"/>
</dbReference>
<evidence type="ECO:0000256" key="2">
    <source>
        <dbReference type="ARBA" id="ARBA00023125"/>
    </source>
</evidence>
<evidence type="ECO:0000313" key="6">
    <source>
        <dbReference type="Proteomes" id="UP000184010"/>
    </source>
</evidence>
<evidence type="ECO:0000259" key="4">
    <source>
        <dbReference type="PROSITE" id="PS50949"/>
    </source>
</evidence>
<keyword evidence="3" id="KW-0804">Transcription</keyword>
<evidence type="ECO:0000256" key="1">
    <source>
        <dbReference type="ARBA" id="ARBA00023015"/>
    </source>
</evidence>
<keyword evidence="6" id="KW-1185">Reference proteome</keyword>
<feature type="domain" description="HTH gntR-type" evidence="4">
    <location>
        <begin position="51"/>
        <end position="119"/>
    </location>
</feature>
<dbReference type="GO" id="GO:0003700">
    <property type="term" value="F:DNA-binding transcription factor activity"/>
    <property type="evidence" value="ECO:0007669"/>
    <property type="project" value="InterPro"/>
</dbReference>
<protein>
    <submittedName>
        <fullName evidence="5">GntR family transcriptional regulator, transcriptional repressor for pyruvate dehydrogenase complex</fullName>
    </submittedName>
</protein>
<keyword evidence="5" id="KW-0670">Pyruvate</keyword>
<dbReference type="SUPFAM" id="SSF46785">
    <property type="entry name" value="Winged helix' DNA-binding domain"/>
    <property type="match status" value="1"/>
</dbReference>
<dbReference type="InterPro" id="IPR011711">
    <property type="entry name" value="GntR_C"/>
</dbReference>
<dbReference type="InterPro" id="IPR000524">
    <property type="entry name" value="Tscrpt_reg_HTH_GntR"/>
</dbReference>